<sequence length="405" mass="45962">MRFAVRVVAISVAAFLASCCVIQRFISVQEPLLFPAEQVNKTVHHDNNHNVSFVTINKSSYALHAIRDGRSGNMGAHRVRVLVVARGAVDYKCRFPDGTVVDAEKSYEMSENHAMPFGVYFVNCETPANETVGGSLEFTQKKSPWVTLPVRYDIPDEKTVKDWKHQLTICLPFVFGDRYSGKSLVEFMELNRILGVEHVIIYLDESDIPANLSSVISFYENMNVLEVVRLRIPVASKQIWYHGQLVAVTDCLYRSMGVSRFVAFHDLDEFLIPQKPELLPQTAPLLALLNTVLVNNVASIRVPTQYMSLQDTGELITLKNTLQRSYTDKTLTKCVVRPEMIFEQGIHHTSRVIQDNYKAIAGDEDTLRLYHFKTRGGSKTDTRIVRDYGDRLTQRYREVVAQIGL</sequence>
<dbReference type="AlphaFoldDB" id="A0A016ULG2"/>
<evidence type="ECO:0000256" key="2">
    <source>
        <dbReference type="ARBA" id="ARBA00007647"/>
    </source>
</evidence>
<evidence type="ECO:0000256" key="8">
    <source>
        <dbReference type="RuleBase" id="RU366017"/>
    </source>
</evidence>
<evidence type="ECO:0000256" key="7">
    <source>
        <dbReference type="ARBA" id="ARBA00023136"/>
    </source>
</evidence>
<dbReference type="Proteomes" id="UP000024635">
    <property type="component" value="Unassembled WGS sequence"/>
</dbReference>
<protein>
    <recommendedName>
        <fullName evidence="8">Glycosyltransferase family 92 protein</fullName>
        <ecNumber evidence="8">2.4.1.-</ecNumber>
    </recommendedName>
</protein>
<evidence type="ECO:0000256" key="3">
    <source>
        <dbReference type="ARBA" id="ARBA00022676"/>
    </source>
</evidence>
<keyword evidence="4 8" id="KW-0808">Transferase</keyword>
<dbReference type="GO" id="GO:0005737">
    <property type="term" value="C:cytoplasm"/>
    <property type="evidence" value="ECO:0007669"/>
    <property type="project" value="TreeGrafter"/>
</dbReference>
<evidence type="ECO:0000256" key="5">
    <source>
        <dbReference type="ARBA" id="ARBA00022692"/>
    </source>
</evidence>
<comment type="similarity">
    <text evidence="2 8">Belongs to the glycosyltransferase 92 family.</text>
</comment>
<dbReference type="EMBL" id="JARK01001372">
    <property type="protein sequence ID" value="EYC15682.1"/>
    <property type="molecule type" value="Genomic_DNA"/>
</dbReference>
<evidence type="ECO:0000313" key="9">
    <source>
        <dbReference type="EMBL" id="EYC15682.1"/>
    </source>
</evidence>
<name>A0A016ULG2_9BILA</name>
<proteinExistence type="inferred from homology"/>
<dbReference type="PANTHER" id="PTHR21461:SF87">
    <property type="entry name" value="GH12965P"/>
    <property type="match status" value="1"/>
</dbReference>
<keyword evidence="7" id="KW-0472">Membrane</keyword>
<gene>
    <name evidence="9" type="primary">Acey_s0036.g3295</name>
    <name evidence="9" type="synonym">Acey-galt-1</name>
    <name evidence="9" type="ORF">Y032_0036g3295</name>
</gene>
<dbReference type="GO" id="GO:0016757">
    <property type="term" value="F:glycosyltransferase activity"/>
    <property type="evidence" value="ECO:0007669"/>
    <property type="project" value="UniProtKB-UniRule"/>
</dbReference>
<comment type="caution">
    <text evidence="9">The sequence shown here is derived from an EMBL/GenBank/DDBJ whole genome shotgun (WGS) entry which is preliminary data.</text>
</comment>
<reference evidence="10" key="1">
    <citation type="journal article" date="2015" name="Nat. Genet.">
        <title>The genome and transcriptome of the zoonotic hookworm Ancylostoma ceylanicum identify infection-specific gene families.</title>
        <authorList>
            <person name="Schwarz E.M."/>
            <person name="Hu Y."/>
            <person name="Antoshechkin I."/>
            <person name="Miller M.M."/>
            <person name="Sternberg P.W."/>
            <person name="Aroian R.V."/>
        </authorList>
    </citation>
    <scope>NUCLEOTIDE SEQUENCE</scope>
    <source>
        <strain evidence="10">HY135</strain>
    </source>
</reference>
<keyword evidence="10" id="KW-1185">Reference proteome</keyword>
<evidence type="ECO:0000256" key="4">
    <source>
        <dbReference type="ARBA" id="ARBA00022679"/>
    </source>
</evidence>
<evidence type="ECO:0000313" key="10">
    <source>
        <dbReference type="Proteomes" id="UP000024635"/>
    </source>
</evidence>
<organism evidence="9 10">
    <name type="scientific">Ancylostoma ceylanicum</name>
    <dbReference type="NCBI Taxonomy" id="53326"/>
    <lineage>
        <taxon>Eukaryota</taxon>
        <taxon>Metazoa</taxon>
        <taxon>Ecdysozoa</taxon>
        <taxon>Nematoda</taxon>
        <taxon>Chromadorea</taxon>
        <taxon>Rhabditida</taxon>
        <taxon>Rhabditina</taxon>
        <taxon>Rhabditomorpha</taxon>
        <taxon>Strongyloidea</taxon>
        <taxon>Ancylostomatidae</taxon>
        <taxon>Ancylostomatinae</taxon>
        <taxon>Ancylostoma</taxon>
    </lineage>
</organism>
<dbReference type="GO" id="GO:0016020">
    <property type="term" value="C:membrane"/>
    <property type="evidence" value="ECO:0007669"/>
    <property type="project" value="UniProtKB-SubCell"/>
</dbReference>
<dbReference type="PANTHER" id="PTHR21461">
    <property type="entry name" value="GLYCOSYLTRANSFERASE FAMILY 92 PROTEIN"/>
    <property type="match status" value="1"/>
</dbReference>
<keyword evidence="5" id="KW-0812">Transmembrane</keyword>
<comment type="subcellular location">
    <subcellularLocation>
        <location evidence="1">Membrane</location>
        <topology evidence="1">Single-pass membrane protein</topology>
    </subcellularLocation>
</comment>
<dbReference type="PROSITE" id="PS51257">
    <property type="entry name" value="PROKAR_LIPOPROTEIN"/>
    <property type="match status" value="1"/>
</dbReference>
<evidence type="ECO:0000256" key="1">
    <source>
        <dbReference type="ARBA" id="ARBA00004167"/>
    </source>
</evidence>
<dbReference type="EC" id="2.4.1.-" evidence="8"/>
<keyword evidence="6" id="KW-1133">Transmembrane helix</keyword>
<dbReference type="Pfam" id="PF01697">
    <property type="entry name" value="Glyco_transf_92"/>
    <property type="match status" value="1"/>
</dbReference>
<evidence type="ECO:0000256" key="6">
    <source>
        <dbReference type="ARBA" id="ARBA00022989"/>
    </source>
</evidence>
<dbReference type="OrthoDB" id="2526284at2759"/>
<accession>A0A016ULG2</accession>
<keyword evidence="3 8" id="KW-0328">Glycosyltransferase</keyword>
<dbReference type="InterPro" id="IPR008166">
    <property type="entry name" value="Glyco_transf_92"/>
</dbReference>